<evidence type="ECO:0000313" key="1">
    <source>
        <dbReference type="EMBL" id="CRZ05959.1"/>
    </source>
</evidence>
<organism evidence="1">
    <name type="scientific">Spongospora subterranea</name>
    <dbReference type="NCBI Taxonomy" id="70186"/>
    <lineage>
        <taxon>Eukaryota</taxon>
        <taxon>Sar</taxon>
        <taxon>Rhizaria</taxon>
        <taxon>Endomyxa</taxon>
        <taxon>Phytomyxea</taxon>
        <taxon>Plasmodiophorida</taxon>
        <taxon>Plasmodiophoridae</taxon>
        <taxon>Spongospora</taxon>
    </lineage>
</organism>
<protein>
    <submittedName>
        <fullName evidence="1">Uncharacterized protein</fullName>
    </submittedName>
</protein>
<dbReference type="AlphaFoldDB" id="A0A0H5RBU9"/>
<sequence>KSSVDRSSSESCRFSGTEWLETSVYLAFANSRNNEEEICAGMELFRLALMKIIFQIQRSNLKNYGDRKEQLKLECISGRFKAFVKATNITGYSETAKKEQRLSGPDFCYTSYSGT</sequence>
<accession>A0A0H5RBU9</accession>
<proteinExistence type="predicted"/>
<feature type="non-terminal residue" evidence="1">
    <location>
        <position position="1"/>
    </location>
</feature>
<name>A0A0H5RBU9_9EUKA</name>
<reference evidence="1" key="1">
    <citation type="submission" date="2015-04" db="EMBL/GenBank/DDBJ databases">
        <title>The genome sequence of the plant pathogenic Rhizarian Plasmodiophora brassicae reveals insights in its biotrophic life cycle and the origin of chitin synthesis.</title>
        <authorList>
            <person name="Schwelm A."/>
            <person name="Fogelqvist J."/>
            <person name="Knaust A."/>
            <person name="Julke S."/>
            <person name="Lilja T."/>
            <person name="Dhandapani V."/>
            <person name="Bonilla-Rosso G."/>
            <person name="Karlsson M."/>
            <person name="Shevchenko A."/>
            <person name="Choi S.R."/>
            <person name="Kim H.G."/>
            <person name="Park J.Y."/>
            <person name="Lim Y.P."/>
            <person name="Ludwig-Muller J."/>
            <person name="Dixelius C."/>
        </authorList>
    </citation>
    <scope>NUCLEOTIDE SEQUENCE</scope>
    <source>
        <tissue evidence="1">Potato root galls</tissue>
    </source>
</reference>
<dbReference type="EMBL" id="HACM01005517">
    <property type="protein sequence ID" value="CRZ05959.1"/>
    <property type="molecule type" value="Transcribed_RNA"/>
</dbReference>